<organism evidence="1 2">
    <name type="scientific">Anaerobaca lacustris</name>
    <dbReference type="NCBI Taxonomy" id="3044600"/>
    <lineage>
        <taxon>Bacteria</taxon>
        <taxon>Pseudomonadati</taxon>
        <taxon>Planctomycetota</taxon>
        <taxon>Phycisphaerae</taxon>
        <taxon>Sedimentisphaerales</taxon>
        <taxon>Anaerobacaceae</taxon>
        <taxon>Anaerobaca</taxon>
    </lineage>
</organism>
<dbReference type="Proteomes" id="UP001431776">
    <property type="component" value="Unassembled WGS sequence"/>
</dbReference>
<evidence type="ECO:0008006" key="3">
    <source>
        <dbReference type="Google" id="ProtNLM"/>
    </source>
</evidence>
<gene>
    <name evidence="1" type="ORF">QJ522_13665</name>
</gene>
<comment type="caution">
    <text evidence="1">The sequence shown here is derived from an EMBL/GenBank/DDBJ whole genome shotgun (WGS) entry which is preliminary data.</text>
</comment>
<evidence type="ECO:0000313" key="1">
    <source>
        <dbReference type="EMBL" id="MDI6450101.1"/>
    </source>
</evidence>
<dbReference type="AlphaFoldDB" id="A0AAW6U1V9"/>
<protein>
    <recommendedName>
        <fullName evidence="3">Anti-sigma-28 factor FlgM C-terminal domain-containing protein</fullName>
    </recommendedName>
</protein>
<reference evidence="1" key="1">
    <citation type="submission" date="2023-05" db="EMBL/GenBank/DDBJ databases">
        <title>Anaerotaeda fermentans gen. nov., sp. nov., a novel anaerobic planctomycete of the new family within the order Sedimentisphaerales isolated from Taman Peninsula, Russia.</title>
        <authorList>
            <person name="Khomyakova M.A."/>
            <person name="Merkel A.Y."/>
            <person name="Slobodkin A.I."/>
        </authorList>
    </citation>
    <scope>NUCLEOTIDE SEQUENCE</scope>
    <source>
        <strain evidence="1">M17dextr</strain>
    </source>
</reference>
<dbReference type="RefSeq" id="WP_349245510.1">
    <property type="nucleotide sequence ID" value="NZ_JASCXX010000016.1"/>
</dbReference>
<proteinExistence type="predicted"/>
<evidence type="ECO:0000313" key="2">
    <source>
        <dbReference type="Proteomes" id="UP001431776"/>
    </source>
</evidence>
<name>A0AAW6U1V9_9BACT</name>
<sequence>MRSPCRQDDTGTVVLDEQVRLRKVRDIRRQLRQGRYDVLGRLDAVADRLLEVLTR</sequence>
<dbReference type="EMBL" id="JASCXX010000016">
    <property type="protein sequence ID" value="MDI6450101.1"/>
    <property type="molecule type" value="Genomic_DNA"/>
</dbReference>
<accession>A0AAW6U1V9</accession>
<keyword evidence="2" id="KW-1185">Reference proteome</keyword>